<dbReference type="EMBL" id="JAHMUF010000005">
    <property type="protein sequence ID" value="KAG7195023.1"/>
    <property type="molecule type" value="Genomic_DNA"/>
</dbReference>
<evidence type="ECO:0000313" key="4">
    <source>
        <dbReference type="Proteomes" id="UP000790833"/>
    </source>
</evidence>
<dbReference type="OrthoDB" id="185373at2759"/>
<protein>
    <recommendedName>
        <fullName evidence="2">Mitochondrial 15S rRNA processing factor CCM1</fullName>
    </recommendedName>
</protein>
<sequence length="886" mass="103101">MSTARVGGQSKLKSKLQHFAQTGKVLDELPGGNTNKHFNNNKPQPYTPRKLLVLLQTRYEDKIDLKDVTVEDLSPTLTRSFEIFKKLLEVRKITGKPIDKRLLLALLGSSEDQIKDSFLVTDEVQKFLNRDDTIIRAQELARLAGDNGVMAMNEIMQWHFQKGDYKAALKCFNNRKKWGIPSSTHTYVRLFDGLSKSFEWGEAPRDVVHNAIEIFQQLRIKHAKTIKGLTKSQVLELKEGLELEVPTIEQFNAALSLAVKNYDNDQDIAWSLFDILLPEPKTGLKLMKPMGDSYTILLQGVRHRCVQEAEKVQRDPTLGDNEKYFQLLVIQKKLTDTAESILNRALEAATPPKPPTKSEAERFPEKLDKYMKNMHNMLLDIDKKFARVFVSCFINKQLGTGQDYKSCHYSYVYRGMKYLEYWSPEVGDLYDTLEGSDSTKYLIPKAEVKNIIDKKVSQVCNEFGVKEKDLLPIGEILESKVNPVVQFPPPFGPKSVPAVFEVRRRPVVDFARPTNKESRLYYLHQRYVDTNGKYGKQLPSNSYILKLGLKKKKPLSPFLLQLVFEGFYQLGRYQDLKYIFWQAIHTYGGIRVRTGLRKKINADTNVIPKRYNYYQHPKRLLKDFDKDRRNRNWDGRAIDEALLDDMLFKFSSIKGDGTTSYQSIIDFCTYVTMTERLDIDYFQDHILSAIMSELNYWCEYHRLQDKDNKDNDSIEEQDALPCSRIWKIMDGFDLIMNCFYANYNLSVGNRKFYNIENPNLTKFVDKFLARLYNVKVLKAGPEELLKTHKWFLKCGIMFYKPKELCLEEESEYFNQTIEPSIAYVTDFYKDTQKKQQGFKLCNGIKALSTVTPAQYAKWKTKKDPSEKEWYMRQKYLYLKLKLGTGR</sequence>
<dbReference type="InterPro" id="IPR011990">
    <property type="entry name" value="TPR-like_helical_dom_sf"/>
</dbReference>
<proteinExistence type="predicted"/>
<reference evidence="3" key="1">
    <citation type="submission" date="2021-03" db="EMBL/GenBank/DDBJ databases">
        <authorList>
            <person name="Palmer J.M."/>
        </authorList>
    </citation>
    <scope>NUCLEOTIDE SEQUENCE</scope>
    <source>
        <strain evidence="3">ARV_011</strain>
    </source>
</reference>
<dbReference type="Proteomes" id="UP000790833">
    <property type="component" value="Unassembled WGS sequence"/>
</dbReference>
<dbReference type="RefSeq" id="XP_043050570.1">
    <property type="nucleotide sequence ID" value="XM_043194819.1"/>
</dbReference>
<dbReference type="GO" id="GO:0005739">
    <property type="term" value="C:mitochondrion"/>
    <property type="evidence" value="ECO:0007669"/>
    <property type="project" value="UniProtKB-SubCell"/>
</dbReference>
<evidence type="ECO:0000313" key="3">
    <source>
        <dbReference type="EMBL" id="KAG7195023.1"/>
    </source>
</evidence>
<dbReference type="Gene3D" id="1.25.40.10">
    <property type="entry name" value="Tetratricopeptide repeat domain"/>
    <property type="match status" value="1"/>
</dbReference>
<accession>A0A9P7VBK8</accession>
<name>A0A9P7VBK8_9ASCO</name>
<comment type="subcellular location">
    <subcellularLocation>
        <location evidence="1">Mitochondrion</location>
    </subcellularLocation>
</comment>
<keyword evidence="4" id="KW-1185">Reference proteome</keyword>
<evidence type="ECO:0000256" key="2">
    <source>
        <dbReference type="ARBA" id="ARBA00044527"/>
    </source>
</evidence>
<dbReference type="GeneID" id="66117510"/>
<comment type="caution">
    <text evidence="3">The sequence shown here is derived from an EMBL/GenBank/DDBJ whole genome shotgun (WGS) entry which is preliminary data.</text>
</comment>
<dbReference type="InterPro" id="IPR002885">
    <property type="entry name" value="PPR_rpt"/>
</dbReference>
<dbReference type="AlphaFoldDB" id="A0A9P7VBK8"/>
<organism evidence="3 4">
    <name type="scientific">Scheffersomyces spartinae</name>
    <dbReference type="NCBI Taxonomy" id="45513"/>
    <lineage>
        <taxon>Eukaryota</taxon>
        <taxon>Fungi</taxon>
        <taxon>Dikarya</taxon>
        <taxon>Ascomycota</taxon>
        <taxon>Saccharomycotina</taxon>
        <taxon>Pichiomycetes</taxon>
        <taxon>Debaryomycetaceae</taxon>
        <taxon>Scheffersomyces</taxon>
    </lineage>
</organism>
<gene>
    <name evidence="3" type="ORF">KQ657_004136</name>
</gene>
<evidence type="ECO:0000256" key="1">
    <source>
        <dbReference type="ARBA" id="ARBA00004173"/>
    </source>
</evidence>
<dbReference type="Pfam" id="PF13041">
    <property type="entry name" value="PPR_2"/>
    <property type="match status" value="1"/>
</dbReference>